<dbReference type="EMBL" id="DF973599">
    <property type="protein sequence ID" value="GAU35652.1"/>
    <property type="molecule type" value="Genomic_DNA"/>
</dbReference>
<evidence type="ECO:0000256" key="3">
    <source>
        <dbReference type="ARBA" id="ARBA00022475"/>
    </source>
</evidence>
<dbReference type="InterPro" id="IPR041588">
    <property type="entry name" value="Integrase_H2C2"/>
</dbReference>
<evidence type="ECO:0000256" key="12">
    <source>
        <dbReference type="SAM" id="Phobius"/>
    </source>
</evidence>
<reference evidence="15" key="1">
    <citation type="journal article" date="2017" name="Front. Plant Sci.">
        <title>Climate Clever Clovers: New Paradigm to Reduce the Environmental Footprint of Ruminants by Breeding Low Methanogenic Forages Utilizing Haplotype Variation.</title>
        <authorList>
            <person name="Kaur P."/>
            <person name="Appels R."/>
            <person name="Bayer P.E."/>
            <person name="Keeble-Gagnere G."/>
            <person name="Wang J."/>
            <person name="Hirakawa H."/>
            <person name="Shirasawa K."/>
            <person name="Vercoe P."/>
            <person name="Stefanova K."/>
            <person name="Durmic Z."/>
            <person name="Nichols P."/>
            <person name="Revell C."/>
            <person name="Isobe S.N."/>
            <person name="Edwards D."/>
            <person name="Erskine W."/>
        </authorList>
    </citation>
    <scope>NUCLEOTIDE SEQUENCE [LARGE SCALE GENOMIC DNA]</scope>
    <source>
        <strain evidence="15">cv. Daliak</strain>
    </source>
</reference>
<keyword evidence="8 12" id="KW-0472">Membrane</keyword>
<evidence type="ECO:0000256" key="10">
    <source>
        <dbReference type="ARBA" id="ARBA00023180"/>
    </source>
</evidence>
<dbReference type="SUPFAM" id="SSF53098">
    <property type="entry name" value="Ribonuclease H-like"/>
    <property type="match status" value="1"/>
</dbReference>
<evidence type="ECO:0000256" key="4">
    <source>
        <dbReference type="ARBA" id="ARBA00022614"/>
    </source>
</evidence>
<comment type="similarity">
    <text evidence="2">Belongs to the RLP family.</text>
</comment>
<dbReference type="Gene3D" id="1.10.340.70">
    <property type="match status" value="1"/>
</dbReference>
<dbReference type="Pfam" id="PF17921">
    <property type="entry name" value="Integrase_H2C2"/>
    <property type="match status" value="1"/>
</dbReference>
<evidence type="ECO:0000256" key="9">
    <source>
        <dbReference type="ARBA" id="ARBA00023170"/>
    </source>
</evidence>
<keyword evidence="15" id="KW-1185">Reference proteome</keyword>
<sequence>MYKDLKEIYWWEGMKRDVAEFVSKCLICQQVKAEHQRPAGLFQRIEIPEWKWERITMDFVTGLPRTLRGFDSAWVIVDRLTKSAHFLPVKTTYTAAQYAKLYVERIVSLHGVPLSIISDRGPQFTAHFWRSFQAALGTRLDLSTAFHPQTDGQSERTIQILEDMLRACVLDLGGSWDQYLPLMEFAYNNSYQSSIQMAPFEALYGRRCRSPIGWFEVGESKLEGPDMVQEAIEKVRLIQDRSRVTHSWKGCYLVLLEIQWKLLRWSFRKALVGTELPLHSYLQVAAAYIVLDNRSFHGFLPKAYFKNYEAMKNVTQVGGDSSFQYIHSRCAILGGCTDSVTVTTKGIELELVRIPIFFVSIDLSRNKFEGEIPNGIGELHALKDLNLSHNRLTGHIPQSIGNLTNLESLDLSSNMLAGVIPAVLTNLGFLEVLNLSNNHLVGEIPQGPQFNTFSNNSFEGNSGLCGFPLKKKCGPEPEQHHSPPSTNNFWNEEKFEFGWKPVAIGYGCGFVIGIGFGYLVFLIGKPRWLVMIFGGQPKRRVNRRRNRDRRTNGSTQMVPMS</sequence>
<dbReference type="OrthoDB" id="994806at2759"/>
<evidence type="ECO:0000259" key="13">
    <source>
        <dbReference type="PROSITE" id="PS50994"/>
    </source>
</evidence>
<dbReference type="SMART" id="SM00369">
    <property type="entry name" value="LRR_TYP"/>
    <property type="match status" value="3"/>
</dbReference>
<feature type="domain" description="Integrase catalytic" evidence="13">
    <location>
        <begin position="44"/>
        <end position="207"/>
    </location>
</feature>
<keyword evidence="9" id="KW-0675">Receptor</keyword>
<evidence type="ECO:0000313" key="15">
    <source>
        <dbReference type="Proteomes" id="UP000242715"/>
    </source>
</evidence>
<dbReference type="InterPro" id="IPR012337">
    <property type="entry name" value="RNaseH-like_sf"/>
</dbReference>
<dbReference type="GO" id="GO:0003676">
    <property type="term" value="F:nucleic acid binding"/>
    <property type="evidence" value="ECO:0007669"/>
    <property type="project" value="InterPro"/>
</dbReference>
<dbReference type="Proteomes" id="UP000242715">
    <property type="component" value="Unassembled WGS sequence"/>
</dbReference>
<evidence type="ECO:0000313" key="14">
    <source>
        <dbReference type="EMBL" id="GAU35652.1"/>
    </source>
</evidence>
<dbReference type="PANTHER" id="PTHR27004:SF428">
    <property type="entry name" value="OS01G0160600 PROTEIN"/>
    <property type="match status" value="1"/>
</dbReference>
<name>A0A2Z6NG57_TRISU</name>
<evidence type="ECO:0000256" key="11">
    <source>
        <dbReference type="SAM" id="MobiDB-lite"/>
    </source>
</evidence>
<proteinExistence type="inferred from homology"/>
<keyword evidence="3" id="KW-1003">Cell membrane</keyword>
<dbReference type="GO" id="GO:0005886">
    <property type="term" value="C:plasma membrane"/>
    <property type="evidence" value="ECO:0007669"/>
    <property type="project" value="UniProtKB-SubCell"/>
</dbReference>
<evidence type="ECO:0000256" key="8">
    <source>
        <dbReference type="ARBA" id="ARBA00023136"/>
    </source>
</evidence>
<dbReference type="InterPro" id="IPR003591">
    <property type="entry name" value="Leu-rich_rpt_typical-subtyp"/>
</dbReference>
<dbReference type="Pfam" id="PF13855">
    <property type="entry name" value="LRR_8"/>
    <property type="match status" value="1"/>
</dbReference>
<dbReference type="GO" id="GO:0015074">
    <property type="term" value="P:DNA integration"/>
    <property type="evidence" value="ECO:0007669"/>
    <property type="project" value="InterPro"/>
</dbReference>
<evidence type="ECO:0000256" key="2">
    <source>
        <dbReference type="ARBA" id="ARBA00009592"/>
    </source>
</evidence>
<feature type="region of interest" description="Disordered" evidence="11">
    <location>
        <begin position="540"/>
        <end position="561"/>
    </location>
</feature>
<gene>
    <name evidence="14" type="ORF">TSUD_255490</name>
</gene>
<feature type="transmembrane region" description="Helical" evidence="12">
    <location>
        <begin position="503"/>
        <end position="523"/>
    </location>
</feature>
<comment type="subcellular location">
    <subcellularLocation>
        <location evidence="1">Cell membrane</location>
        <topology evidence="1">Single-pass type I membrane protein</topology>
    </subcellularLocation>
</comment>
<dbReference type="Pfam" id="PF00560">
    <property type="entry name" value="LRR_1"/>
    <property type="match status" value="1"/>
</dbReference>
<evidence type="ECO:0000256" key="1">
    <source>
        <dbReference type="ARBA" id="ARBA00004251"/>
    </source>
</evidence>
<dbReference type="PRINTS" id="PR00019">
    <property type="entry name" value="LEURICHRPT"/>
</dbReference>
<dbReference type="InterPro" id="IPR001611">
    <property type="entry name" value="Leu-rich_rpt"/>
</dbReference>
<protein>
    <recommendedName>
        <fullName evidence="13">Integrase catalytic domain-containing protein</fullName>
    </recommendedName>
</protein>
<dbReference type="InterPro" id="IPR032675">
    <property type="entry name" value="LRR_dom_sf"/>
</dbReference>
<dbReference type="Gene3D" id="3.80.10.10">
    <property type="entry name" value="Ribonuclease Inhibitor"/>
    <property type="match status" value="1"/>
</dbReference>
<dbReference type="Gene3D" id="3.30.420.10">
    <property type="entry name" value="Ribonuclease H-like superfamily/Ribonuclease H"/>
    <property type="match status" value="1"/>
</dbReference>
<dbReference type="AlphaFoldDB" id="A0A2Z6NG57"/>
<dbReference type="SUPFAM" id="SSF52058">
    <property type="entry name" value="L domain-like"/>
    <property type="match status" value="1"/>
</dbReference>
<keyword evidence="7 12" id="KW-1133">Transmembrane helix</keyword>
<organism evidence="14 15">
    <name type="scientific">Trifolium subterraneum</name>
    <name type="common">Subterranean clover</name>
    <dbReference type="NCBI Taxonomy" id="3900"/>
    <lineage>
        <taxon>Eukaryota</taxon>
        <taxon>Viridiplantae</taxon>
        <taxon>Streptophyta</taxon>
        <taxon>Embryophyta</taxon>
        <taxon>Tracheophyta</taxon>
        <taxon>Spermatophyta</taxon>
        <taxon>Magnoliopsida</taxon>
        <taxon>eudicotyledons</taxon>
        <taxon>Gunneridae</taxon>
        <taxon>Pentapetalae</taxon>
        <taxon>rosids</taxon>
        <taxon>fabids</taxon>
        <taxon>Fabales</taxon>
        <taxon>Fabaceae</taxon>
        <taxon>Papilionoideae</taxon>
        <taxon>50 kb inversion clade</taxon>
        <taxon>NPAAA clade</taxon>
        <taxon>Hologalegina</taxon>
        <taxon>IRL clade</taxon>
        <taxon>Trifolieae</taxon>
        <taxon>Trifolium</taxon>
    </lineage>
</organism>
<dbReference type="PANTHER" id="PTHR27004">
    <property type="entry name" value="RECEPTOR-LIKE PROTEIN 12 ISOFORM X1"/>
    <property type="match status" value="1"/>
</dbReference>
<dbReference type="FunFam" id="3.80.10.10:FF:000111">
    <property type="entry name" value="LRR receptor-like serine/threonine-protein kinase ERECTA"/>
    <property type="match status" value="1"/>
</dbReference>
<evidence type="ECO:0000256" key="6">
    <source>
        <dbReference type="ARBA" id="ARBA00022737"/>
    </source>
</evidence>
<evidence type="ECO:0000256" key="7">
    <source>
        <dbReference type="ARBA" id="ARBA00022989"/>
    </source>
</evidence>
<keyword evidence="6" id="KW-0677">Repeat</keyword>
<keyword evidence="5 12" id="KW-0812">Transmembrane</keyword>
<accession>A0A2Z6NG57</accession>
<keyword evidence="4" id="KW-0433">Leucine-rich repeat</keyword>
<dbReference type="InterPro" id="IPR001584">
    <property type="entry name" value="Integrase_cat-core"/>
</dbReference>
<keyword evidence="10" id="KW-0325">Glycoprotein</keyword>
<dbReference type="PROSITE" id="PS50994">
    <property type="entry name" value="INTEGRASE"/>
    <property type="match status" value="1"/>
</dbReference>
<evidence type="ECO:0000256" key="5">
    <source>
        <dbReference type="ARBA" id="ARBA00022692"/>
    </source>
</evidence>
<dbReference type="InterPro" id="IPR036397">
    <property type="entry name" value="RNaseH_sf"/>
</dbReference>